<dbReference type="InterPro" id="IPR029044">
    <property type="entry name" value="Nucleotide-diphossugar_trans"/>
</dbReference>
<evidence type="ECO:0000313" key="2">
    <source>
        <dbReference type="Proteomes" id="UP000503840"/>
    </source>
</evidence>
<keyword evidence="1" id="KW-0966">Cell projection</keyword>
<dbReference type="Proteomes" id="UP000503840">
    <property type="component" value="Unassembled WGS sequence"/>
</dbReference>
<accession>A0A7J0BFN5</accession>
<proteinExistence type="predicted"/>
<dbReference type="Gene3D" id="3.90.550.10">
    <property type="entry name" value="Spore Coat Polysaccharide Biosynthesis Protein SpsA, Chain A"/>
    <property type="match status" value="1"/>
</dbReference>
<dbReference type="AlphaFoldDB" id="A0A7J0BFN5"/>
<comment type="caution">
    <text evidence="1">The sequence shown here is derived from an EMBL/GenBank/DDBJ whole genome shotgun (WGS) entry which is preliminary data.</text>
</comment>
<dbReference type="SUPFAM" id="SSF53448">
    <property type="entry name" value="Nucleotide-diphospho-sugar transferases"/>
    <property type="match status" value="1"/>
</dbReference>
<keyword evidence="2" id="KW-1185">Reference proteome</keyword>
<keyword evidence="1" id="KW-0969">Cilium</keyword>
<evidence type="ECO:0000313" key="1">
    <source>
        <dbReference type="EMBL" id="GFM32533.1"/>
    </source>
</evidence>
<dbReference type="PANTHER" id="PTHR42866">
    <property type="entry name" value="3-DEOXY-MANNO-OCTULOSONATE CYTIDYLYLTRANSFERASE"/>
    <property type="match status" value="1"/>
</dbReference>
<dbReference type="Pfam" id="PF02348">
    <property type="entry name" value="CTP_transf_3"/>
    <property type="match status" value="1"/>
</dbReference>
<keyword evidence="1" id="KW-0282">Flagellum</keyword>
<protein>
    <submittedName>
        <fullName evidence="1">Flagellin modification protein FlmC</fullName>
    </submittedName>
</protein>
<organism evidence="1 2">
    <name type="scientific">Desulfovibrio subterraneus</name>
    <dbReference type="NCBI Taxonomy" id="2718620"/>
    <lineage>
        <taxon>Bacteria</taxon>
        <taxon>Pseudomonadati</taxon>
        <taxon>Thermodesulfobacteriota</taxon>
        <taxon>Desulfovibrionia</taxon>
        <taxon>Desulfovibrionales</taxon>
        <taxon>Desulfovibrionaceae</taxon>
        <taxon>Desulfovibrio</taxon>
    </lineage>
</organism>
<dbReference type="PANTHER" id="PTHR42866:SF1">
    <property type="entry name" value="SPORE COAT POLYSACCHARIDE BIOSYNTHESIS PROTEIN SPSF"/>
    <property type="match status" value="1"/>
</dbReference>
<dbReference type="GO" id="GO:0005829">
    <property type="term" value="C:cytosol"/>
    <property type="evidence" value="ECO:0007669"/>
    <property type="project" value="TreeGrafter"/>
</dbReference>
<dbReference type="RefSeq" id="WP_276512308.1">
    <property type="nucleotide sequence ID" value="NZ_BLVO01000012.1"/>
</dbReference>
<gene>
    <name evidence="1" type="ORF">DSM101010T_08980</name>
</gene>
<sequence length="228" mass="25632">MHTGIIVQCRMSSSRFPGKVLHKVHGKPMLQYTLERLTRCCGGMLVVSTSDRAEDEAVVRFCESLEIPCHTGPLENVALRFARTVEHFGFDSFVRICGDSPLMDFRLVDRAMTIFEAGGVRMVSNVIRRTFPKGQSVEMLDAQFFLNHVDRMVSTAEQEHVTPYCYTHLPPSDIASFESGGEWGDVQQSVDTVDDMNSFGSLIAAMRRPHWEYGYADILAMQGYSVHA</sequence>
<name>A0A7J0BFN5_9BACT</name>
<reference evidence="1 2" key="1">
    <citation type="submission" date="2020-05" db="EMBL/GenBank/DDBJ databases">
        <title>Draft genome sequence of Desulfovibrio sp. strain HN2T.</title>
        <authorList>
            <person name="Ueno A."/>
            <person name="Tamazawa S."/>
            <person name="Tamamura S."/>
            <person name="Murakami T."/>
            <person name="Kiyama T."/>
            <person name="Inomata H."/>
            <person name="Amano Y."/>
            <person name="Miyakawa K."/>
            <person name="Tamaki H."/>
            <person name="Naganuma T."/>
            <person name="Kaneko K."/>
        </authorList>
    </citation>
    <scope>NUCLEOTIDE SEQUENCE [LARGE SCALE GENOMIC DNA]</scope>
    <source>
        <strain evidence="1 2">HN2</strain>
    </source>
</reference>
<dbReference type="InterPro" id="IPR003329">
    <property type="entry name" value="Cytidylyl_trans"/>
</dbReference>
<dbReference type="EMBL" id="BLVO01000012">
    <property type="protein sequence ID" value="GFM32533.1"/>
    <property type="molecule type" value="Genomic_DNA"/>
</dbReference>